<dbReference type="PANTHER" id="PTHR43561">
    <property type="match status" value="1"/>
</dbReference>
<feature type="binding site" evidence="12">
    <location>
        <position position="143"/>
    </location>
    <ligand>
        <name>NAD(+)</name>
        <dbReference type="ChEBI" id="CHEBI:57540"/>
    </ligand>
</feature>
<dbReference type="Gene3D" id="3.40.50.720">
    <property type="entry name" value="NAD(P)-binding Rossmann-like Domain"/>
    <property type="match status" value="1"/>
</dbReference>
<dbReference type="Pfam" id="PF00725">
    <property type="entry name" value="3HCDH"/>
    <property type="match status" value="1"/>
</dbReference>
<evidence type="ECO:0000313" key="16">
    <source>
        <dbReference type="EMBL" id="KAF2880584.1"/>
    </source>
</evidence>
<comment type="pathway">
    <text evidence="2">Lipid metabolism; fatty acid beta-oxidation.</text>
</comment>
<dbReference type="PROSITE" id="PS00067">
    <property type="entry name" value="3HCDH"/>
    <property type="match status" value="1"/>
</dbReference>
<evidence type="ECO:0000256" key="8">
    <source>
        <dbReference type="ARBA" id="ARBA00023098"/>
    </source>
</evidence>
<feature type="binding site" evidence="12">
    <location>
        <position position="121"/>
    </location>
    <ligand>
        <name>NAD(+)</name>
        <dbReference type="ChEBI" id="CHEBI:57540"/>
    </ligand>
</feature>
<dbReference type="PIRSF" id="PIRSF000105">
    <property type="entry name" value="HCDH"/>
    <property type="match status" value="1"/>
</dbReference>
<keyword evidence="9" id="KW-0496">Mitochondrion</keyword>
<feature type="binding site" evidence="12">
    <location>
        <position position="51"/>
    </location>
    <ligand>
        <name>NAD(+)</name>
        <dbReference type="ChEBI" id="CHEBI:57540"/>
    </ligand>
</feature>
<feature type="binding site" evidence="12">
    <location>
        <position position="299"/>
    </location>
    <ligand>
        <name>NAD(+)</name>
        <dbReference type="ChEBI" id="CHEBI:57540"/>
    </ligand>
</feature>
<proteinExistence type="inferred from homology"/>
<dbReference type="InterPro" id="IPR006176">
    <property type="entry name" value="3-OHacyl-CoA_DH_NAD-bd"/>
</dbReference>
<dbReference type="GO" id="GO:0005759">
    <property type="term" value="C:mitochondrial matrix"/>
    <property type="evidence" value="ECO:0007669"/>
    <property type="project" value="UniProtKB-SubCell"/>
</dbReference>
<evidence type="ECO:0000256" key="4">
    <source>
        <dbReference type="ARBA" id="ARBA00013000"/>
    </source>
</evidence>
<dbReference type="EMBL" id="VTPC01090949">
    <property type="protein sequence ID" value="KAF2880584.1"/>
    <property type="molecule type" value="Genomic_DNA"/>
</dbReference>
<evidence type="ECO:0000256" key="9">
    <source>
        <dbReference type="ARBA" id="ARBA00023128"/>
    </source>
</evidence>
<feature type="binding site" evidence="12">
    <location>
        <begin position="28"/>
        <end position="33"/>
    </location>
    <ligand>
        <name>NAD(+)</name>
        <dbReference type="ChEBI" id="CHEBI:57540"/>
    </ligand>
</feature>
<keyword evidence="5" id="KW-0276">Fatty acid metabolism</keyword>
<evidence type="ECO:0000256" key="1">
    <source>
        <dbReference type="ARBA" id="ARBA00004305"/>
    </source>
</evidence>
<dbReference type="InterPro" id="IPR006180">
    <property type="entry name" value="3-OHacyl-CoA_DH_CS"/>
</dbReference>
<accession>A0A8K0C5C1</accession>
<dbReference type="GO" id="GO:0070403">
    <property type="term" value="F:NAD+ binding"/>
    <property type="evidence" value="ECO:0007669"/>
    <property type="project" value="InterPro"/>
</dbReference>
<feature type="binding site" evidence="13">
    <location>
        <position position="143"/>
    </location>
    <ligand>
        <name>CoA</name>
        <dbReference type="ChEBI" id="CHEBI:57287"/>
    </ligand>
</feature>
<dbReference type="InterPro" id="IPR013328">
    <property type="entry name" value="6PGD_dom2"/>
</dbReference>
<feature type="binding site" evidence="12">
    <location>
        <position position="116"/>
    </location>
    <ligand>
        <name>NAD(+)</name>
        <dbReference type="ChEBI" id="CHEBI:57540"/>
    </ligand>
</feature>
<comment type="caution">
    <text evidence="16">The sequence shown here is derived from an EMBL/GenBank/DDBJ whole genome shotgun (WGS) entry which is preliminary data.</text>
</comment>
<dbReference type="InterPro" id="IPR052242">
    <property type="entry name" value="Mito_3-hydroxyacyl-CoA_DH"/>
</dbReference>
<dbReference type="PANTHER" id="PTHR43561:SF3">
    <property type="entry name" value="HYDROXYACYL-COENZYME A DEHYDROGENASE, MITOCHONDRIAL"/>
    <property type="match status" value="1"/>
</dbReference>
<evidence type="ECO:0000313" key="17">
    <source>
        <dbReference type="Proteomes" id="UP000801492"/>
    </source>
</evidence>
<dbReference type="SUPFAM" id="SSF48179">
    <property type="entry name" value="6-phosphogluconate dehydrogenase C-terminal domain-like"/>
    <property type="match status" value="1"/>
</dbReference>
<name>A0A8K0C5C1_IGNLU</name>
<dbReference type="Gene3D" id="1.10.1040.10">
    <property type="entry name" value="N-(1-d-carboxylethyl)-l-norvaline Dehydrogenase, domain 2"/>
    <property type="match status" value="1"/>
</dbReference>
<evidence type="ECO:0000256" key="12">
    <source>
        <dbReference type="PIRSR" id="PIRSR000105-2"/>
    </source>
</evidence>
<dbReference type="EC" id="1.1.1.35" evidence="4"/>
<dbReference type="Pfam" id="PF02737">
    <property type="entry name" value="3HCDH_N"/>
    <property type="match status" value="1"/>
</dbReference>
<feature type="binding site" evidence="12">
    <location>
        <position position="167"/>
    </location>
    <ligand>
        <name>NAD(+)</name>
        <dbReference type="ChEBI" id="CHEBI:57540"/>
    </ligand>
</feature>
<keyword evidence="8" id="KW-0443">Lipid metabolism</keyword>
<feature type="binding site" evidence="13">
    <location>
        <position position="74"/>
    </location>
    <ligand>
        <name>CoA</name>
        <dbReference type="ChEBI" id="CHEBI:57287"/>
    </ligand>
</feature>
<keyword evidence="6" id="KW-0560">Oxidoreductase</keyword>
<dbReference type="GO" id="GO:0006635">
    <property type="term" value="P:fatty acid beta-oxidation"/>
    <property type="evidence" value="ECO:0007669"/>
    <property type="project" value="TreeGrafter"/>
</dbReference>
<dbReference type="Proteomes" id="UP000801492">
    <property type="component" value="Unassembled WGS sequence"/>
</dbReference>
<feature type="site" description="Important for catalytic activity" evidence="11">
    <location>
        <position position="164"/>
    </location>
</feature>
<feature type="domain" description="3-hydroxyacyl-CoA dehydrogenase NAD binding" evidence="15">
    <location>
        <begin position="23"/>
        <end position="208"/>
    </location>
</feature>
<feature type="domain" description="3-hydroxyacyl-CoA dehydrogenase C-terminal" evidence="14">
    <location>
        <begin position="210"/>
        <end position="307"/>
    </location>
</feature>
<comment type="similarity">
    <text evidence="3">Belongs to the 3-hydroxyacyl-CoA dehydrogenase family.</text>
</comment>
<dbReference type="FunFam" id="3.40.50.720:FF:000258">
    <property type="entry name" value="Hydroxyacyl-coenzyme A dehydrogenase, mitochondrial"/>
    <property type="match status" value="1"/>
</dbReference>
<keyword evidence="17" id="KW-1185">Reference proteome</keyword>
<sequence length="309" mass="33814">MSLPLTVIKRSFSSTSARNAIKNVTVIGGGLMGSGIAQVAAQTGHNVTLVDVSSDILKKSQENIAVSLTRVAKKLYKDKPADGEKFINDSKSRLKIDTDASSAVKDADLVVEAIVENLEIKHKLFRTLDEAAPSKTIFASNTSSLGIGDIASVTKRTDRFGGLHFFNPVPVMKLLEVVRTHDTSEETYQAMMEWGKAMGKVCITCKDTPGFVVNRLLVPYIAEAIRMYERGDASARDIDTAMKLGAGYPMGPLELADYVGHDTSHFIIEGWHKKFPDNPLFVPNESVKKLIQEGKLGVKTGEGFYKYKK</sequence>
<dbReference type="AlphaFoldDB" id="A0A8K0C5C1"/>
<evidence type="ECO:0000256" key="5">
    <source>
        <dbReference type="ARBA" id="ARBA00022832"/>
    </source>
</evidence>
<evidence type="ECO:0000256" key="2">
    <source>
        <dbReference type="ARBA" id="ARBA00005005"/>
    </source>
</evidence>
<evidence type="ECO:0000259" key="15">
    <source>
        <dbReference type="Pfam" id="PF02737"/>
    </source>
</evidence>
<evidence type="ECO:0000256" key="7">
    <source>
        <dbReference type="ARBA" id="ARBA00023027"/>
    </source>
</evidence>
<evidence type="ECO:0000259" key="14">
    <source>
        <dbReference type="Pfam" id="PF00725"/>
    </source>
</evidence>
<dbReference type="InterPro" id="IPR006108">
    <property type="entry name" value="3HC_DH_C"/>
</dbReference>
<evidence type="ECO:0000256" key="11">
    <source>
        <dbReference type="PIRSR" id="PIRSR000105-1"/>
    </source>
</evidence>
<dbReference type="GO" id="GO:0003857">
    <property type="term" value="F:(3S)-3-hydroxyacyl-CoA dehydrogenase (NAD+) activity"/>
    <property type="evidence" value="ECO:0007669"/>
    <property type="project" value="UniProtKB-EC"/>
</dbReference>
<reference evidence="16" key="1">
    <citation type="submission" date="2019-08" db="EMBL/GenBank/DDBJ databases">
        <title>The genome of the North American firefly Photinus pyralis.</title>
        <authorList>
            <consortium name="Photinus pyralis genome working group"/>
            <person name="Fallon T.R."/>
            <person name="Sander Lower S.E."/>
            <person name="Weng J.-K."/>
        </authorList>
    </citation>
    <scope>NUCLEOTIDE SEQUENCE</scope>
    <source>
        <strain evidence="16">TRF0915ILg1</strain>
        <tissue evidence="16">Whole body</tissue>
    </source>
</reference>
<dbReference type="InterPro" id="IPR036291">
    <property type="entry name" value="NAD(P)-bd_dom_sf"/>
</dbReference>
<dbReference type="InterPro" id="IPR008927">
    <property type="entry name" value="6-PGluconate_DH-like_C_sf"/>
</dbReference>
<dbReference type="SUPFAM" id="SSF51735">
    <property type="entry name" value="NAD(P)-binding Rossmann-fold domains"/>
    <property type="match status" value="1"/>
</dbReference>
<evidence type="ECO:0000256" key="10">
    <source>
        <dbReference type="ARBA" id="ARBA00049556"/>
    </source>
</evidence>
<comment type="catalytic activity">
    <reaction evidence="10">
        <text>a (3S)-3-hydroxyacyl-CoA + NAD(+) = a 3-oxoacyl-CoA + NADH + H(+)</text>
        <dbReference type="Rhea" id="RHEA:22432"/>
        <dbReference type="ChEBI" id="CHEBI:15378"/>
        <dbReference type="ChEBI" id="CHEBI:57318"/>
        <dbReference type="ChEBI" id="CHEBI:57540"/>
        <dbReference type="ChEBI" id="CHEBI:57945"/>
        <dbReference type="ChEBI" id="CHEBI:90726"/>
        <dbReference type="EC" id="1.1.1.35"/>
    </reaction>
</comment>
<evidence type="ECO:0000256" key="13">
    <source>
        <dbReference type="PIRSR" id="PIRSR000105-3"/>
    </source>
</evidence>
<comment type="subcellular location">
    <subcellularLocation>
        <location evidence="1">Mitochondrion matrix</location>
    </subcellularLocation>
</comment>
<feature type="binding site" evidence="13">
    <location>
        <position position="67"/>
    </location>
    <ligand>
        <name>CoA</name>
        <dbReference type="ChEBI" id="CHEBI:57287"/>
    </ligand>
</feature>
<protein>
    <recommendedName>
        <fullName evidence="4">3-hydroxyacyl-CoA dehydrogenase</fullName>
        <ecNumber evidence="4">1.1.1.35</ecNumber>
    </recommendedName>
</protein>
<keyword evidence="7 12" id="KW-0520">NAD</keyword>
<dbReference type="InterPro" id="IPR022694">
    <property type="entry name" value="3-OHacyl-CoA_DH"/>
</dbReference>
<evidence type="ECO:0000256" key="6">
    <source>
        <dbReference type="ARBA" id="ARBA00023002"/>
    </source>
</evidence>
<organism evidence="16 17">
    <name type="scientific">Ignelater luminosus</name>
    <name type="common">Cucubano</name>
    <name type="synonym">Pyrophorus luminosus</name>
    <dbReference type="NCBI Taxonomy" id="2038154"/>
    <lineage>
        <taxon>Eukaryota</taxon>
        <taxon>Metazoa</taxon>
        <taxon>Ecdysozoa</taxon>
        <taxon>Arthropoda</taxon>
        <taxon>Hexapoda</taxon>
        <taxon>Insecta</taxon>
        <taxon>Pterygota</taxon>
        <taxon>Neoptera</taxon>
        <taxon>Endopterygota</taxon>
        <taxon>Coleoptera</taxon>
        <taxon>Polyphaga</taxon>
        <taxon>Elateriformia</taxon>
        <taxon>Elateroidea</taxon>
        <taxon>Elateridae</taxon>
        <taxon>Agrypninae</taxon>
        <taxon>Pyrophorini</taxon>
        <taxon>Ignelater</taxon>
    </lineage>
</organism>
<gene>
    <name evidence="16" type="ORF">ILUMI_25595</name>
</gene>
<evidence type="ECO:0000256" key="3">
    <source>
        <dbReference type="ARBA" id="ARBA00009463"/>
    </source>
</evidence>
<dbReference type="OrthoDB" id="5958943at2759"/>